<evidence type="ECO:0000256" key="4">
    <source>
        <dbReference type="ARBA" id="ARBA00023002"/>
    </source>
</evidence>
<reference evidence="7 8" key="1">
    <citation type="submission" date="2024-07" db="EMBL/GenBank/DDBJ databases">
        <title>Section-level genome sequencing and comparative genomics of Aspergillus sections Usti and Cavernicolus.</title>
        <authorList>
            <consortium name="Lawrence Berkeley National Laboratory"/>
            <person name="Nybo J.L."/>
            <person name="Vesth T.C."/>
            <person name="Theobald S."/>
            <person name="Frisvad J.C."/>
            <person name="Larsen T.O."/>
            <person name="Kjaerboelling I."/>
            <person name="Rothschild-Mancinelli K."/>
            <person name="Lyhne E.K."/>
            <person name="Kogle M.E."/>
            <person name="Barry K."/>
            <person name="Clum A."/>
            <person name="Na H."/>
            <person name="Ledsgaard L."/>
            <person name="Lin J."/>
            <person name="Lipzen A."/>
            <person name="Kuo A."/>
            <person name="Riley R."/>
            <person name="Mondo S."/>
            <person name="Labutti K."/>
            <person name="Haridas S."/>
            <person name="Pangalinan J."/>
            <person name="Salamov A.A."/>
            <person name="Simmons B.A."/>
            <person name="Magnuson J.K."/>
            <person name="Chen J."/>
            <person name="Drula E."/>
            <person name="Henrissat B."/>
            <person name="Wiebenga A."/>
            <person name="Lubbers R.J."/>
            <person name="Gomes A.C."/>
            <person name="Makela M.R."/>
            <person name="Stajich J."/>
            <person name="Grigoriev I.V."/>
            <person name="Mortensen U.H."/>
            <person name="De Vries R.P."/>
            <person name="Baker S.E."/>
            <person name="Andersen M.R."/>
        </authorList>
    </citation>
    <scope>NUCLEOTIDE SEQUENCE [LARGE SCALE GENOMIC DNA]</scope>
    <source>
        <strain evidence="7 8">CBS 123904</strain>
    </source>
</reference>
<dbReference type="InterPro" id="IPR050641">
    <property type="entry name" value="RIFMO-like"/>
</dbReference>
<name>A0ABR4IZG0_9EURO</name>
<proteinExistence type="predicted"/>
<dbReference type="InterPro" id="IPR002938">
    <property type="entry name" value="FAD-bd"/>
</dbReference>
<keyword evidence="8" id="KW-1185">Reference proteome</keyword>
<dbReference type="Gene3D" id="3.30.9.10">
    <property type="entry name" value="D-Amino Acid Oxidase, subunit A, domain 2"/>
    <property type="match status" value="1"/>
</dbReference>
<keyword evidence="5" id="KW-0472">Membrane</keyword>
<evidence type="ECO:0000256" key="5">
    <source>
        <dbReference type="SAM" id="Phobius"/>
    </source>
</evidence>
<evidence type="ECO:0000256" key="3">
    <source>
        <dbReference type="ARBA" id="ARBA00022827"/>
    </source>
</evidence>
<dbReference type="InterPro" id="IPR036188">
    <property type="entry name" value="FAD/NAD-bd_sf"/>
</dbReference>
<protein>
    <submittedName>
        <fullName evidence="7">FAD binding domain-containing protein</fullName>
    </submittedName>
</protein>
<keyword evidence="4" id="KW-0560">Oxidoreductase</keyword>
<dbReference type="Gene3D" id="3.40.30.120">
    <property type="match status" value="1"/>
</dbReference>
<dbReference type="Proteomes" id="UP001610446">
    <property type="component" value="Unassembled WGS sequence"/>
</dbReference>
<dbReference type="PANTHER" id="PTHR43004">
    <property type="entry name" value="TRK SYSTEM POTASSIUM UPTAKE PROTEIN"/>
    <property type="match status" value="1"/>
</dbReference>
<dbReference type="PANTHER" id="PTHR43004:SF19">
    <property type="entry name" value="BINDING MONOOXYGENASE, PUTATIVE (JCVI)-RELATED"/>
    <property type="match status" value="1"/>
</dbReference>
<dbReference type="EMBL" id="JBFXLU010000269">
    <property type="protein sequence ID" value="KAL2832198.1"/>
    <property type="molecule type" value="Genomic_DNA"/>
</dbReference>
<evidence type="ECO:0000256" key="1">
    <source>
        <dbReference type="ARBA" id="ARBA00001974"/>
    </source>
</evidence>
<evidence type="ECO:0000256" key="2">
    <source>
        <dbReference type="ARBA" id="ARBA00022630"/>
    </source>
</evidence>
<gene>
    <name evidence="7" type="ORF">BJY01DRAFT_254017</name>
</gene>
<keyword evidence="5" id="KW-0812">Transmembrane</keyword>
<organism evidence="7 8">
    <name type="scientific">Aspergillus pseudoustus</name>
    <dbReference type="NCBI Taxonomy" id="1810923"/>
    <lineage>
        <taxon>Eukaryota</taxon>
        <taxon>Fungi</taxon>
        <taxon>Dikarya</taxon>
        <taxon>Ascomycota</taxon>
        <taxon>Pezizomycotina</taxon>
        <taxon>Eurotiomycetes</taxon>
        <taxon>Eurotiomycetidae</taxon>
        <taxon>Eurotiales</taxon>
        <taxon>Aspergillaceae</taxon>
        <taxon>Aspergillus</taxon>
        <taxon>Aspergillus subgen. Nidulantes</taxon>
    </lineage>
</organism>
<evidence type="ECO:0000259" key="6">
    <source>
        <dbReference type="Pfam" id="PF01494"/>
    </source>
</evidence>
<sequence length="553" mass="61470">MDELTQQTTEVLVIGAGPIGLFAAFLLGKLGIPTLVIEKYKARRGQPKAHALNPRTLEIFRQCGLDTQKLRSMGADPHGVDRVRFMDRFAGWEFGSLPYERQFEDVLNVTSEPLFNVAQPLVEDFLAEYLQRMDRVAVKSPVTWLEATEDQFGNIISTVLDRESGNRSQISSRFLIACDGARAISRQQLGIPFQLLHDKATEKHYVTVHFKADLSNFRTGILFFLMQPYGLVTFICYDRKKDWVFVFRYNPEETPASHFTPDECYRRVQDALGSTEVSLKLLSTTIWSTTPRLADKYRSGRIPNAFLAGDAAHTFSPTGGLGVNTGFGDVHNLVWKIHAVREGRAPSTLLDSYGMERRPVAQANAAQSTVNEENIAHLGRLVASHGRETWATAEFRGEIEAAIANNADHFDSLDLQLGANYAGQQRDPGKDVSAFIPCCTPGYRLPHAWVDRKGERISCLDLIVVGLAWTVLSPSAEASRRVTAGLDPRFSSMVLVQEMGVDFGSADQDWISMVFPRDEAVLVRPDQHVAARVSSPRGLEQALATGLRDGMPQ</sequence>
<comment type="caution">
    <text evidence="7">The sequence shown here is derived from an EMBL/GenBank/DDBJ whole genome shotgun (WGS) entry which is preliminary data.</text>
</comment>
<dbReference type="SUPFAM" id="SSF51905">
    <property type="entry name" value="FAD/NAD(P)-binding domain"/>
    <property type="match status" value="1"/>
</dbReference>
<keyword evidence="5" id="KW-1133">Transmembrane helix</keyword>
<feature type="domain" description="FAD-binding" evidence="6">
    <location>
        <begin position="9"/>
        <end position="366"/>
    </location>
</feature>
<keyword evidence="2" id="KW-0285">Flavoprotein</keyword>
<comment type="cofactor">
    <cofactor evidence="1">
        <name>FAD</name>
        <dbReference type="ChEBI" id="CHEBI:57692"/>
    </cofactor>
</comment>
<keyword evidence="3" id="KW-0274">FAD</keyword>
<evidence type="ECO:0000313" key="7">
    <source>
        <dbReference type="EMBL" id="KAL2832198.1"/>
    </source>
</evidence>
<evidence type="ECO:0000313" key="8">
    <source>
        <dbReference type="Proteomes" id="UP001610446"/>
    </source>
</evidence>
<dbReference type="Gene3D" id="3.50.50.60">
    <property type="entry name" value="FAD/NAD(P)-binding domain"/>
    <property type="match status" value="1"/>
</dbReference>
<accession>A0ABR4IZG0</accession>
<feature type="transmembrane region" description="Helical" evidence="5">
    <location>
        <begin position="12"/>
        <end position="37"/>
    </location>
</feature>
<dbReference type="Pfam" id="PF21274">
    <property type="entry name" value="Rng_hyd_C"/>
    <property type="match status" value="1"/>
</dbReference>
<dbReference type="PRINTS" id="PR00420">
    <property type="entry name" value="RNGMNOXGNASE"/>
</dbReference>
<dbReference type="Pfam" id="PF01494">
    <property type="entry name" value="FAD_binding_3"/>
    <property type="match status" value="1"/>
</dbReference>